<evidence type="ECO:0000313" key="3">
    <source>
        <dbReference type="Proteomes" id="UP001162001"/>
    </source>
</evidence>
<evidence type="ECO:0000256" key="1">
    <source>
        <dbReference type="SAM" id="MobiDB-lite"/>
    </source>
</evidence>
<protein>
    <submittedName>
        <fullName evidence="2">Metallo-peptidase family M12</fullName>
    </submittedName>
</protein>
<reference evidence="2 3" key="1">
    <citation type="submission" date="2020-04" db="EMBL/GenBank/DDBJ databases">
        <title>Advantages and limits of metagenomic assembly and binning of a giant virus.</title>
        <authorList>
            <person name="Schulz F."/>
            <person name="Andreani J."/>
            <person name="Francis R."/>
            <person name="Boudjemaa H."/>
            <person name="Bou Khalil J.Y."/>
            <person name="Lee J."/>
            <person name="La Scola B."/>
            <person name="Woyke T."/>
        </authorList>
    </citation>
    <scope>NUCLEOTIDE SEQUENCE [LARGE SCALE GENOMIC DNA]</scope>
    <source>
        <strain evidence="2 3">FV1/VV64</strain>
    </source>
</reference>
<keyword evidence="3" id="KW-1185">Reference proteome</keyword>
<proteinExistence type="predicted"/>
<organism evidence="2 3">
    <name type="scientific">Fadolivirus FV1/VV64</name>
    <dbReference type="NCBI Taxonomy" id="3070911"/>
    <lineage>
        <taxon>Viruses</taxon>
        <taxon>Varidnaviria</taxon>
        <taxon>Bamfordvirae</taxon>
        <taxon>Nucleocytoviricota</taxon>
        <taxon>Megaviricetes</taxon>
        <taxon>Imitervirales</taxon>
        <taxon>Mimiviridae</taxon>
        <taxon>Klosneuvirinae</taxon>
        <taxon>Fadolivirus</taxon>
        <taxon>Fadolivirus algeromassiliense</taxon>
    </lineage>
</organism>
<feature type="compositionally biased region" description="Basic and acidic residues" evidence="1">
    <location>
        <begin position="96"/>
        <end position="107"/>
    </location>
</feature>
<dbReference type="EMBL" id="MT418680">
    <property type="protein sequence ID" value="QKF93797.1"/>
    <property type="molecule type" value="Genomic_DNA"/>
</dbReference>
<sequence>MDKFFFSEKNVARQFATLEQLINMSDNPDSKRHFKKFLVKEMKEVYDKYGKKKPPTMKPAEFIDLLNKKSIKECVRICEEKKATKKKNYSQDQLGEIERSREEEMYGQRDIQVPRRPQHMSLDRQNNSNRGQQNNRQPGFNNGMDGFSDGGGGGFAPIPKGNGEFITASGEMGAKMFFGNLEDQMYGSRGDAKNELERRMLERMNEYDQRKGGMMGGNMMGGNMMGDGMGSYDPLSGSMNPNMPMYGNNDFMNPMMRMGNPGPGQGGQVPQINFTLVEGKNKGRNDSAQYNPNQNMNMGMFPGMGQMDNLSPFGMDMGMMSNMNMGMMPNMNMGMMPNMNGGMMQNPNNMMQNPNNMMQNHGGMNMGMPQMNDMHQNLPNFGNHTSPNMSDAEIQSKYNSMLAERDNLDAHKMKIMGGNKNFNPMMSPNMMPNMQNMQNMDVNQLIMMQKMQEMMTNGNNHLNYNRGVHNTIEFDGMKNLDSEQLDTYIKKMKDTIYHQMNLTNFDPLFLQTMDAKQLDQLIKKISLELSGLNDILVENTKSINNISNTNNVNEYNNVANNNTNSYTSQPTPSVNNSNNTKSNYTQHQISTNEFRESFQQSNINHAVNLSNNSMVDTANIPFKLNNIIITDDTDNNIVLDVNNIISNNNKDNSRNAPYQQNNNILNNHNQHNINQNVKVHDILIKSVDYDEPENYNDYLVQFENDYKNVTSFKILNLKVPKISHVVHNENHLTYTIDDSENIIKVKGGNYKSTTLIETINKQSKDGIFLELNDNKVLIKNTNNKSFDITNNEKSLLRYLGFTKLNYIGKKQYIAENIPLIDEDTKIYMFIEGIVDEKPIAIIDTNTDLQRLCPINIDFDKPLESLPEIFIKFKKNDNPDVDELIDFNGEPNEMLIRISTL</sequence>
<feature type="region of interest" description="Disordered" evidence="1">
    <location>
        <begin position="85"/>
        <end position="144"/>
    </location>
</feature>
<dbReference type="Proteomes" id="UP001162001">
    <property type="component" value="Segment"/>
</dbReference>
<gene>
    <name evidence="2" type="ORF">Fadolivirus_1_339</name>
</gene>
<evidence type="ECO:0000313" key="2">
    <source>
        <dbReference type="EMBL" id="QKF93797.1"/>
    </source>
</evidence>
<accession>A0A7D3V8N2</accession>
<name>A0A7D3V8N2_9VIRU</name>
<feature type="compositionally biased region" description="Low complexity" evidence="1">
    <location>
        <begin position="124"/>
        <end position="144"/>
    </location>
</feature>